<keyword evidence="3" id="KW-1185">Reference proteome</keyword>
<evidence type="ECO:0000313" key="3">
    <source>
        <dbReference type="Proteomes" id="UP000541444"/>
    </source>
</evidence>
<proteinExistence type="predicted"/>
<dbReference type="GO" id="GO:0006351">
    <property type="term" value="P:DNA-templated transcription"/>
    <property type="evidence" value="ECO:0007669"/>
    <property type="project" value="InterPro"/>
</dbReference>
<sequence>MSSYTSPNDLRNCFQNWMTQQHKDLDELLTTTSNEAGTKDEDMFRSLIQTNIKHFEEYQEKRSLLVRDDPLLSFSSMWCSSFENSFLWIAGTRPSSTIQLVYTLCGSELEAHLSDFLQGVRKGNLGELSARQLNWVNDLHCKIVREEDKISRRLENLQEEVGEEPLELEQIGESNGHVYQGLNEYMLALASIMEDADELRLKSLKELMSILSPLQGVNFMVASKKLYLSMHEWGKY</sequence>
<name>A0A7J7P996_9MAGN</name>
<reference evidence="2 3" key="1">
    <citation type="journal article" date="2020" name="IScience">
        <title>Genome Sequencing of the Endangered Kingdonia uniflora (Circaeasteraceae, Ranunculales) Reveals Potential Mechanisms of Evolutionary Specialization.</title>
        <authorList>
            <person name="Sun Y."/>
            <person name="Deng T."/>
            <person name="Zhang A."/>
            <person name="Moore M.J."/>
            <person name="Landis J.B."/>
            <person name="Lin N."/>
            <person name="Zhang H."/>
            <person name="Zhang X."/>
            <person name="Huang J."/>
            <person name="Zhang X."/>
            <person name="Sun H."/>
            <person name="Wang H."/>
        </authorList>
    </citation>
    <scope>NUCLEOTIDE SEQUENCE [LARGE SCALE GENOMIC DNA]</scope>
    <source>
        <strain evidence="2">TB1705</strain>
        <tissue evidence="2">Leaf</tissue>
    </source>
</reference>
<dbReference type="PANTHER" id="PTHR46354">
    <property type="entry name" value="DOG1 DOMAIN-CONTAINING PROTEIN"/>
    <property type="match status" value="1"/>
</dbReference>
<dbReference type="InterPro" id="IPR051886">
    <property type="entry name" value="Seed_Dev/Stress_Resp_Reg"/>
</dbReference>
<dbReference type="PROSITE" id="PS51806">
    <property type="entry name" value="DOG1"/>
    <property type="match status" value="1"/>
</dbReference>
<dbReference type="EMBL" id="JACGCM010000121">
    <property type="protein sequence ID" value="KAF6176045.1"/>
    <property type="molecule type" value="Genomic_DNA"/>
</dbReference>
<dbReference type="PANTHER" id="PTHR46354:SF7">
    <property type="entry name" value="PROTEIN DOG1-LIKE 1"/>
    <property type="match status" value="1"/>
</dbReference>
<dbReference type="AlphaFoldDB" id="A0A7J7P996"/>
<dbReference type="InterPro" id="IPR025422">
    <property type="entry name" value="TGA_domain"/>
</dbReference>
<protein>
    <recommendedName>
        <fullName evidence="1">DOG1 domain-containing protein</fullName>
    </recommendedName>
</protein>
<comment type="caution">
    <text evidence="2">The sequence shown here is derived from an EMBL/GenBank/DDBJ whole genome shotgun (WGS) entry which is preliminary data.</text>
</comment>
<dbReference type="Pfam" id="PF14144">
    <property type="entry name" value="DOG1"/>
    <property type="match status" value="1"/>
</dbReference>
<accession>A0A7J7P996</accession>
<organism evidence="2 3">
    <name type="scientific">Kingdonia uniflora</name>
    <dbReference type="NCBI Taxonomy" id="39325"/>
    <lineage>
        <taxon>Eukaryota</taxon>
        <taxon>Viridiplantae</taxon>
        <taxon>Streptophyta</taxon>
        <taxon>Embryophyta</taxon>
        <taxon>Tracheophyta</taxon>
        <taxon>Spermatophyta</taxon>
        <taxon>Magnoliopsida</taxon>
        <taxon>Ranunculales</taxon>
        <taxon>Circaeasteraceae</taxon>
        <taxon>Kingdonia</taxon>
    </lineage>
</organism>
<dbReference type="Proteomes" id="UP000541444">
    <property type="component" value="Unassembled WGS sequence"/>
</dbReference>
<feature type="domain" description="DOG1" evidence="1">
    <location>
        <begin position="7"/>
        <end position="236"/>
    </location>
</feature>
<evidence type="ECO:0000313" key="2">
    <source>
        <dbReference type="EMBL" id="KAF6176045.1"/>
    </source>
</evidence>
<evidence type="ECO:0000259" key="1">
    <source>
        <dbReference type="PROSITE" id="PS51806"/>
    </source>
</evidence>
<gene>
    <name evidence="2" type="ORF">GIB67_000139</name>
</gene>
<dbReference type="GO" id="GO:0043565">
    <property type="term" value="F:sequence-specific DNA binding"/>
    <property type="evidence" value="ECO:0007669"/>
    <property type="project" value="InterPro"/>
</dbReference>
<dbReference type="OrthoDB" id="1897224at2759"/>